<dbReference type="EMBL" id="FMZZ01000009">
    <property type="protein sequence ID" value="SDD30059.1"/>
    <property type="molecule type" value="Genomic_DNA"/>
</dbReference>
<dbReference type="RefSeq" id="WP_091452967.1">
    <property type="nucleotide sequence ID" value="NZ_FMZZ01000009.1"/>
</dbReference>
<evidence type="ECO:0000313" key="3">
    <source>
        <dbReference type="EMBL" id="SDD30059.1"/>
    </source>
</evidence>
<feature type="transmembrane region" description="Helical" evidence="2">
    <location>
        <begin position="33"/>
        <end position="52"/>
    </location>
</feature>
<proteinExistence type="predicted"/>
<organism evidence="3 4">
    <name type="scientific">Actinokineospora iranica</name>
    <dbReference type="NCBI Taxonomy" id="1271860"/>
    <lineage>
        <taxon>Bacteria</taxon>
        <taxon>Bacillati</taxon>
        <taxon>Actinomycetota</taxon>
        <taxon>Actinomycetes</taxon>
        <taxon>Pseudonocardiales</taxon>
        <taxon>Pseudonocardiaceae</taxon>
        <taxon>Actinokineospora</taxon>
    </lineage>
</organism>
<feature type="region of interest" description="Disordered" evidence="1">
    <location>
        <begin position="340"/>
        <end position="386"/>
    </location>
</feature>
<keyword evidence="4" id="KW-1185">Reference proteome</keyword>
<reference evidence="4" key="1">
    <citation type="submission" date="2016-10" db="EMBL/GenBank/DDBJ databases">
        <authorList>
            <person name="Varghese N."/>
            <person name="Submissions S."/>
        </authorList>
    </citation>
    <scope>NUCLEOTIDE SEQUENCE [LARGE SCALE GENOMIC DNA]</scope>
    <source>
        <strain evidence="4">IBRC-M 10403</strain>
    </source>
</reference>
<keyword evidence="2" id="KW-0812">Transmembrane</keyword>
<sequence length="386" mass="42645">MNDNDKLRIGALAAAAVLVPLLVQLLFEPATWIVVTTMVLGAVALFAAAVKVHHILEAGERELRSAQFRMDEVPQPLPEPQPAPEEVRWEDKLTGVPVPSAEPDYPFIVSATVRWAYTHNGRHPIGDPAAVVKRMVLERICAVTAARQPVNPLLLQHEIAAEMSTPRPDVSGALVGWAEQVTLTLDKDDAERLAKLAALRKEELVWEHERRFEISKRDYLGNDVLKSTGSAVVWRLAQDHHKVIETVDMIDTISQLTAAANDDSVPALSRRLELEPSPVSVLAEEDHLWSVPAAPEPPVKPGLALVEEMFPQTESGQRDLFLDQLAELIRKHDRHDIADQLCPDRKQADSPVEPLNEVIPDLDTGSARETPAEPPQPDADPDRPDL</sequence>
<dbReference type="AlphaFoldDB" id="A0A1G6TM05"/>
<evidence type="ECO:0000256" key="1">
    <source>
        <dbReference type="SAM" id="MobiDB-lite"/>
    </source>
</evidence>
<keyword evidence="2" id="KW-0472">Membrane</keyword>
<name>A0A1G6TM05_9PSEU</name>
<gene>
    <name evidence="3" type="ORF">SAMN05216174_109211</name>
</gene>
<evidence type="ECO:0000313" key="4">
    <source>
        <dbReference type="Proteomes" id="UP000199501"/>
    </source>
</evidence>
<keyword evidence="2" id="KW-1133">Transmembrane helix</keyword>
<evidence type="ECO:0000256" key="2">
    <source>
        <dbReference type="SAM" id="Phobius"/>
    </source>
</evidence>
<dbReference type="Proteomes" id="UP000199501">
    <property type="component" value="Unassembled WGS sequence"/>
</dbReference>
<protein>
    <submittedName>
        <fullName evidence="3">Uncharacterized protein</fullName>
    </submittedName>
</protein>
<feature type="transmembrane region" description="Helical" evidence="2">
    <location>
        <begin position="7"/>
        <end position="27"/>
    </location>
</feature>
<accession>A0A1G6TM05</accession>
<dbReference type="OrthoDB" id="3422149at2"/>
<dbReference type="STRING" id="1271860.SAMN05216174_109211"/>